<dbReference type="Gene3D" id="1.10.10.10">
    <property type="entry name" value="Winged helix-like DNA-binding domain superfamily/Winged helix DNA-binding domain"/>
    <property type="match status" value="1"/>
</dbReference>
<evidence type="ECO:0000256" key="2">
    <source>
        <dbReference type="ARBA" id="ARBA00023015"/>
    </source>
</evidence>
<keyword evidence="2" id="KW-0805">Transcription regulation</keyword>
<dbReference type="GO" id="GO:0003677">
    <property type="term" value="F:DNA binding"/>
    <property type="evidence" value="ECO:0007669"/>
    <property type="project" value="UniProtKB-KW"/>
</dbReference>
<gene>
    <name evidence="5" type="ORF">IAC80_06335</name>
</gene>
<organism evidence="5 6">
    <name type="scientific">Candidatus Merdiplasma excrementigallinarum</name>
    <dbReference type="NCBI Taxonomy" id="2840864"/>
    <lineage>
        <taxon>Bacteria</taxon>
        <taxon>Bacillati</taxon>
        <taxon>Bacillota</taxon>
        <taxon>Clostridia</taxon>
        <taxon>Lachnospirales</taxon>
        <taxon>Lachnospiraceae</taxon>
        <taxon>Lachnospiraceae incertae sedis</taxon>
        <taxon>Candidatus Merdiplasma</taxon>
    </lineage>
</organism>
<dbReference type="GO" id="GO:0045892">
    <property type="term" value="P:negative regulation of DNA-templated transcription"/>
    <property type="evidence" value="ECO:0007669"/>
    <property type="project" value="InterPro"/>
</dbReference>
<name>A0A9D1P0A5_9FIRM</name>
<proteinExistence type="inferred from homology"/>
<evidence type="ECO:0000256" key="1">
    <source>
        <dbReference type="ARBA" id="ARBA00011046"/>
    </source>
</evidence>
<evidence type="ECO:0000313" key="5">
    <source>
        <dbReference type="EMBL" id="HIV23540.1"/>
    </source>
</evidence>
<sequence>MNRKTLSPRQLQVMEILWEAKEGMTASAIVKSSPDLQINTVQASLRSLVAKKYVQVGDIVYSGTVLSRSYIPLVSREEYLEMSCRQLSRLSGPSLVFANFIQAEKNEALLDELEEMIQQRKKELKEGE</sequence>
<keyword evidence="4" id="KW-0804">Transcription</keyword>
<evidence type="ECO:0000313" key="6">
    <source>
        <dbReference type="Proteomes" id="UP000886889"/>
    </source>
</evidence>
<accession>A0A9D1P0A5</accession>
<dbReference type="AlphaFoldDB" id="A0A9D1P0A5"/>
<dbReference type="EMBL" id="DVOS01000055">
    <property type="protein sequence ID" value="HIV23540.1"/>
    <property type="molecule type" value="Genomic_DNA"/>
</dbReference>
<dbReference type="InterPro" id="IPR005650">
    <property type="entry name" value="BlaI_family"/>
</dbReference>
<comment type="similarity">
    <text evidence="1">Belongs to the BlaI transcriptional regulatory family.</text>
</comment>
<dbReference type="Pfam" id="PF03965">
    <property type="entry name" value="Penicillinase_R"/>
    <property type="match status" value="1"/>
</dbReference>
<reference evidence="5" key="1">
    <citation type="submission" date="2020-10" db="EMBL/GenBank/DDBJ databases">
        <authorList>
            <person name="Gilroy R."/>
        </authorList>
    </citation>
    <scope>NUCLEOTIDE SEQUENCE</scope>
    <source>
        <strain evidence="5">ChiBcec6-7307</strain>
    </source>
</reference>
<comment type="caution">
    <text evidence="5">The sequence shown here is derived from an EMBL/GenBank/DDBJ whole genome shotgun (WGS) entry which is preliminary data.</text>
</comment>
<dbReference type="InterPro" id="IPR036390">
    <property type="entry name" value="WH_DNA-bd_sf"/>
</dbReference>
<reference evidence="5" key="2">
    <citation type="journal article" date="2021" name="PeerJ">
        <title>Extensive microbial diversity within the chicken gut microbiome revealed by metagenomics and culture.</title>
        <authorList>
            <person name="Gilroy R."/>
            <person name="Ravi A."/>
            <person name="Getino M."/>
            <person name="Pursley I."/>
            <person name="Horton D.L."/>
            <person name="Alikhan N.F."/>
            <person name="Baker D."/>
            <person name="Gharbi K."/>
            <person name="Hall N."/>
            <person name="Watson M."/>
            <person name="Adriaenssens E.M."/>
            <person name="Foster-Nyarko E."/>
            <person name="Jarju S."/>
            <person name="Secka A."/>
            <person name="Antonio M."/>
            <person name="Oren A."/>
            <person name="Chaudhuri R.R."/>
            <person name="La Ragione R."/>
            <person name="Hildebrand F."/>
            <person name="Pallen M.J."/>
        </authorList>
    </citation>
    <scope>NUCLEOTIDE SEQUENCE</scope>
    <source>
        <strain evidence="5">ChiBcec6-7307</strain>
    </source>
</reference>
<dbReference type="SUPFAM" id="SSF46785">
    <property type="entry name" value="Winged helix' DNA-binding domain"/>
    <property type="match status" value="1"/>
</dbReference>
<protein>
    <submittedName>
        <fullName evidence="5">BlaI/MecI/CopY family transcriptional regulator</fullName>
    </submittedName>
</protein>
<dbReference type="InterPro" id="IPR036388">
    <property type="entry name" value="WH-like_DNA-bd_sf"/>
</dbReference>
<dbReference type="Proteomes" id="UP000886889">
    <property type="component" value="Unassembled WGS sequence"/>
</dbReference>
<evidence type="ECO:0000256" key="3">
    <source>
        <dbReference type="ARBA" id="ARBA00023125"/>
    </source>
</evidence>
<keyword evidence="3" id="KW-0238">DNA-binding</keyword>
<evidence type="ECO:0000256" key="4">
    <source>
        <dbReference type="ARBA" id="ARBA00023163"/>
    </source>
</evidence>